<evidence type="ECO:0000313" key="3">
    <source>
        <dbReference type="Proteomes" id="UP000596902"/>
    </source>
</evidence>
<feature type="compositionally biased region" description="Polar residues" evidence="1">
    <location>
        <begin position="44"/>
        <end position="61"/>
    </location>
</feature>
<accession>A0A8H7BFU6</accession>
<dbReference type="EMBL" id="JAAABM010000002">
    <property type="protein sequence ID" value="KAF7680638.1"/>
    <property type="molecule type" value="Genomic_DNA"/>
</dbReference>
<reference evidence="2" key="1">
    <citation type="submission" date="2020-01" db="EMBL/GenBank/DDBJ databases">
        <authorList>
            <person name="Feng Z.H.Z."/>
        </authorList>
    </citation>
    <scope>NUCLEOTIDE SEQUENCE</scope>
    <source>
        <strain evidence="2">CBS107.38</strain>
    </source>
</reference>
<name>A0A8H7BFU6_9PLEO</name>
<sequence length="61" mass="7047">MSSLTTTSFHVQRPSVMRFRDALHRWGNWSNPGLPDDLDRWRQRPSSPTPLDQSAPSANFH</sequence>
<protein>
    <submittedName>
        <fullName evidence="2">Uncharacterized protein</fullName>
    </submittedName>
</protein>
<gene>
    <name evidence="2" type="ORF">GT037_002289</name>
</gene>
<organism evidence="2 3">
    <name type="scientific">Alternaria burnsii</name>
    <dbReference type="NCBI Taxonomy" id="1187904"/>
    <lineage>
        <taxon>Eukaryota</taxon>
        <taxon>Fungi</taxon>
        <taxon>Dikarya</taxon>
        <taxon>Ascomycota</taxon>
        <taxon>Pezizomycotina</taxon>
        <taxon>Dothideomycetes</taxon>
        <taxon>Pleosporomycetidae</taxon>
        <taxon>Pleosporales</taxon>
        <taxon>Pleosporineae</taxon>
        <taxon>Pleosporaceae</taxon>
        <taxon>Alternaria</taxon>
        <taxon>Alternaria sect. Alternaria</taxon>
    </lineage>
</organism>
<dbReference type="RefSeq" id="XP_038790628.1">
    <property type="nucleotide sequence ID" value="XM_038927336.1"/>
</dbReference>
<dbReference type="Proteomes" id="UP000596902">
    <property type="component" value="Unassembled WGS sequence"/>
</dbReference>
<evidence type="ECO:0000256" key="1">
    <source>
        <dbReference type="SAM" id="MobiDB-lite"/>
    </source>
</evidence>
<dbReference type="GeneID" id="62200514"/>
<feature type="region of interest" description="Disordered" evidence="1">
    <location>
        <begin position="26"/>
        <end position="61"/>
    </location>
</feature>
<dbReference type="AlphaFoldDB" id="A0A8H7BFU6"/>
<comment type="caution">
    <text evidence="2">The sequence shown here is derived from an EMBL/GenBank/DDBJ whole genome shotgun (WGS) entry which is preliminary data.</text>
</comment>
<proteinExistence type="predicted"/>
<keyword evidence="3" id="KW-1185">Reference proteome</keyword>
<evidence type="ECO:0000313" key="2">
    <source>
        <dbReference type="EMBL" id="KAF7680638.1"/>
    </source>
</evidence>
<reference evidence="2" key="2">
    <citation type="submission" date="2020-08" db="EMBL/GenBank/DDBJ databases">
        <title>Draft Genome Sequence of Cumin Blight Pathogen Alternaria burnsii.</title>
        <authorList>
            <person name="Feng Z."/>
        </authorList>
    </citation>
    <scope>NUCLEOTIDE SEQUENCE</scope>
    <source>
        <strain evidence="2">CBS107.38</strain>
    </source>
</reference>